<organism evidence="2 4">
    <name type="scientific">Oryza sativa subsp. japonica</name>
    <name type="common">Rice</name>
    <dbReference type="NCBI Taxonomy" id="39947"/>
    <lineage>
        <taxon>Eukaryota</taxon>
        <taxon>Viridiplantae</taxon>
        <taxon>Streptophyta</taxon>
        <taxon>Embryophyta</taxon>
        <taxon>Tracheophyta</taxon>
        <taxon>Spermatophyta</taxon>
        <taxon>Magnoliopsida</taxon>
        <taxon>Liliopsida</taxon>
        <taxon>Poales</taxon>
        <taxon>Poaceae</taxon>
        <taxon>BOP clade</taxon>
        <taxon>Oryzoideae</taxon>
        <taxon>Oryzeae</taxon>
        <taxon>Oryzinae</taxon>
        <taxon>Oryza</taxon>
        <taxon>Oryza sativa</taxon>
    </lineage>
</organism>
<name>Q688J8_ORYSJ</name>
<evidence type="ECO:0000313" key="3">
    <source>
        <dbReference type="EMBL" id="AAV25640.1"/>
    </source>
</evidence>
<dbReference type="EMBL" id="AC137623">
    <property type="protein sequence ID" value="AAV25640.1"/>
    <property type="molecule type" value="Genomic_DNA"/>
</dbReference>
<feature type="compositionally biased region" description="Gly residues" evidence="1">
    <location>
        <begin position="212"/>
        <end position="222"/>
    </location>
</feature>
<dbReference type="EMBL" id="AC134933">
    <property type="protein sequence ID" value="AAU10791.1"/>
    <property type="molecule type" value="Genomic_DNA"/>
</dbReference>
<proteinExistence type="predicted"/>
<evidence type="ECO:0000313" key="4">
    <source>
        <dbReference type="Proteomes" id="UP000000763"/>
    </source>
</evidence>
<evidence type="ECO:0000313" key="2">
    <source>
        <dbReference type="EMBL" id="AAU10791.1"/>
    </source>
</evidence>
<gene>
    <name evidence="3" type="ORF">P0426G01.4</name>
    <name evidence="2" type="ORF">P0579A05.11</name>
</gene>
<reference evidence="2" key="1">
    <citation type="submission" date="2004-09" db="EMBL/GenBank/DDBJ databases">
        <title>Oryza sativa PAC P0579A05 genomic sequence.</title>
        <authorList>
            <person name="Chow T.-Y."/>
            <person name="Hsing Y.-I.C."/>
            <person name="Chen C.-S."/>
            <person name="Chen H.-H."/>
            <person name="Liu S.-M."/>
            <person name="Chao Y.-T."/>
            <person name="Chang S.-J."/>
            <person name="Chen H.-C."/>
            <person name="Chen S.-K."/>
            <person name="Chen T.-R."/>
            <person name="Chen Y.-L."/>
            <person name="Cheng C.-H."/>
            <person name="Chung C.-I."/>
            <person name="Han S.-Y."/>
            <person name="Hsiao S.-H."/>
            <person name="Hsiung J.-N."/>
            <person name="Hsu C.-H."/>
            <person name="Huang J.-J."/>
            <person name="Kau P.-I."/>
            <person name="Lee M.-C."/>
            <person name="Leu H.-L."/>
            <person name="Li Y.-F."/>
            <person name="Lin S.-J."/>
            <person name="Lin Y.-C."/>
            <person name="Wu S.-W."/>
            <person name="Yu C.-Y."/>
            <person name="Yu S.-W."/>
            <person name="Wu H.-P."/>
            <person name="Shaw J.-F."/>
        </authorList>
    </citation>
    <scope>NUCLEOTIDE SEQUENCE</scope>
</reference>
<feature type="region of interest" description="Disordered" evidence="1">
    <location>
        <begin position="148"/>
        <end position="167"/>
    </location>
</feature>
<protein>
    <submittedName>
        <fullName evidence="2">Uncharacterized protein</fullName>
    </submittedName>
</protein>
<dbReference type="AlphaFoldDB" id="Q688J8"/>
<feature type="region of interest" description="Disordered" evidence="1">
    <location>
        <begin position="211"/>
        <end position="272"/>
    </location>
</feature>
<reference evidence="4" key="4">
    <citation type="journal article" date="2008" name="Nucleic Acids Res.">
        <title>The rice annotation project database (RAP-DB): 2008 update.</title>
        <authorList>
            <consortium name="The rice annotation project (RAP)"/>
        </authorList>
    </citation>
    <scope>GENOME REANNOTATION</scope>
    <source>
        <strain evidence="4">cv. Nipponbare</strain>
    </source>
</reference>
<evidence type="ECO:0000256" key="1">
    <source>
        <dbReference type="SAM" id="MobiDB-lite"/>
    </source>
</evidence>
<dbReference type="Proteomes" id="UP000000763">
    <property type="component" value="Chromosome 5"/>
</dbReference>
<accession>Q688J8</accession>
<sequence length="272" mass="27999">MSDVLMSFMSLVSPGDDGDPRLKRSQLARVARCTSLSERWVFRQIPRADDACDVAAATKADALMARTLLMMSCVARLDDEDIGTGGNVDKAWRRAGGQCPSTDAKYQPSVSVPIPTEASLPRAGGALPPRRRLSRALLLPATPPWRLLSPSPSTCDPTPRLPGEQRSATGWGAAAGELLLDVGGAPSASGDGRRRLSAPRLFSLAMGPCEGSIGGRGGGGQGRCPSLRRIQREGGGEPTAACRRPSGGGTLPSAGSSGRGAGCGSVAPSPSI</sequence>
<dbReference type="HOGENOM" id="CLU_131890_0_0_1"/>
<reference evidence="4" key="3">
    <citation type="journal article" date="2005" name="Nature">
        <title>The map-based sequence of the rice genome.</title>
        <authorList>
            <consortium name="International rice genome sequencing project (IRGSP)"/>
            <person name="Matsumoto T."/>
            <person name="Wu J."/>
            <person name="Kanamori H."/>
            <person name="Katayose Y."/>
            <person name="Fujisawa M."/>
            <person name="Namiki N."/>
            <person name="Mizuno H."/>
            <person name="Yamamoto K."/>
            <person name="Antonio B.A."/>
            <person name="Baba T."/>
            <person name="Sakata K."/>
            <person name="Nagamura Y."/>
            <person name="Aoki H."/>
            <person name="Arikawa K."/>
            <person name="Arita K."/>
            <person name="Bito T."/>
            <person name="Chiden Y."/>
            <person name="Fujitsuka N."/>
            <person name="Fukunaka R."/>
            <person name="Hamada M."/>
            <person name="Harada C."/>
            <person name="Hayashi A."/>
            <person name="Hijishita S."/>
            <person name="Honda M."/>
            <person name="Hosokawa S."/>
            <person name="Ichikawa Y."/>
            <person name="Idonuma A."/>
            <person name="Iijima M."/>
            <person name="Ikeda M."/>
            <person name="Ikeno M."/>
            <person name="Ito K."/>
            <person name="Ito S."/>
            <person name="Ito T."/>
            <person name="Ito Y."/>
            <person name="Ito Y."/>
            <person name="Iwabuchi A."/>
            <person name="Kamiya K."/>
            <person name="Karasawa W."/>
            <person name="Kurita K."/>
            <person name="Katagiri S."/>
            <person name="Kikuta A."/>
            <person name="Kobayashi H."/>
            <person name="Kobayashi N."/>
            <person name="Machita K."/>
            <person name="Maehara T."/>
            <person name="Masukawa M."/>
            <person name="Mizubayashi T."/>
            <person name="Mukai Y."/>
            <person name="Nagasaki H."/>
            <person name="Nagata Y."/>
            <person name="Naito S."/>
            <person name="Nakashima M."/>
            <person name="Nakama Y."/>
            <person name="Nakamichi Y."/>
            <person name="Nakamura M."/>
            <person name="Meguro A."/>
            <person name="Negishi M."/>
            <person name="Ohta I."/>
            <person name="Ohta T."/>
            <person name="Okamoto M."/>
            <person name="Ono N."/>
            <person name="Saji S."/>
            <person name="Sakaguchi M."/>
            <person name="Sakai K."/>
            <person name="Shibata M."/>
            <person name="Shimokawa T."/>
            <person name="Song J."/>
            <person name="Takazaki Y."/>
            <person name="Terasawa K."/>
            <person name="Tsugane M."/>
            <person name="Tsuji K."/>
            <person name="Ueda S."/>
            <person name="Waki K."/>
            <person name="Yamagata H."/>
            <person name="Yamamoto M."/>
            <person name="Yamamoto S."/>
            <person name="Yamane H."/>
            <person name="Yoshiki S."/>
            <person name="Yoshihara R."/>
            <person name="Yukawa K."/>
            <person name="Zhong H."/>
            <person name="Yano M."/>
            <person name="Yuan Q."/>
            <person name="Ouyang S."/>
            <person name="Liu J."/>
            <person name="Jones K.M."/>
            <person name="Gansberger K."/>
            <person name="Moffat K."/>
            <person name="Hill J."/>
            <person name="Bera J."/>
            <person name="Fadrosh D."/>
            <person name="Jin S."/>
            <person name="Johri S."/>
            <person name="Kim M."/>
            <person name="Overton L."/>
            <person name="Reardon M."/>
            <person name="Tsitrin T."/>
            <person name="Vuong H."/>
            <person name="Weaver B."/>
            <person name="Ciecko A."/>
            <person name="Tallon L."/>
            <person name="Jackson J."/>
            <person name="Pai G."/>
            <person name="Aken S.V."/>
            <person name="Utterback T."/>
            <person name="Reidmuller S."/>
            <person name="Feldblyum T."/>
            <person name="Hsiao J."/>
            <person name="Zismann V."/>
            <person name="Iobst S."/>
            <person name="de Vazeille A.R."/>
            <person name="Buell C.R."/>
            <person name="Ying K."/>
            <person name="Li Y."/>
            <person name="Lu T."/>
            <person name="Huang Y."/>
            <person name="Zhao Q."/>
            <person name="Feng Q."/>
            <person name="Zhang L."/>
            <person name="Zhu J."/>
            <person name="Weng Q."/>
            <person name="Mu J."/>
            <person name="Lu Y."/>
            <person name="Fan D."/>
            <person name="Liu Y."/>
            <person name="Guan J."/>
            <person name="Zhang Y."/>
            <person name="Yu S."/>
            <person name="Liu X."/>
            <person name="Zhang Y."/>
            <person name="Hong G."/>
            <person name="Han B."/>
            <person name="Choisne N."/>
            <person name="Demange N."/>
            <person name="Orjeda G."/>
            <person name="Samain S."/>
            <person name="Cattolico L."/>
            <person name="Pelletier E."/>
            <person name="Couloux A."/>
            <person name="Segurens B."/>
            <person name="Wincker P."/>
            <person name="D'Hont A."/>
            <person name="Scarpelli C."/>
            <person name="Weissenbach J."/>
            <person name="Salanoubat M."/>
            <person name="Quetier F."/>
            <person name="Yu Y."/>
            <person name="Kim H.R."/>
            <person name="Rambo T."/>
            <person name="Currie J."/>
            <person name="Collura K."/>
            <person name="Luo M."/>
            <person name="Yang T."/>
            <person name="Ammiraju J.S.S."/>
            <person name="Engler F."/>
            <person name="Soderlund C."/>
            <person name="Wing R.A."/>
            <person name="Palmer L.E."/>
            <person name="de la Bastide M."/>
            <person name="Spiegel L."/>
            <person name="Nascimento L."/>
            <person name="Zutavern T."/>
            <person name="O'Shaughnessy A."/>
            <person name="Dike S."/>
            <person name="Dedhia N."/>
            <person name="Preston R."/>
            <person name="Balija V."/>
            <person name="McCombie W.R."/>
            <person name="Chow T."/>
            <person name="Chen H."/>
            <person name="Chung M."/>
            <person name="Chen C."/>
            <person name="Shaw J."/>
            <person name="Wu H."/>
            <person name="Hsiao K."/>
            <person name="Chao Y."/>
            <person name="Chu M."/>
            <person name="Cheng C."/>
            <person name="Hour A."/>
            <person name="Lee P."/>
            <person name="Lin S."/>
            <person name="Lin Y."/>
            <person name="Liou J."/>
            <person name="Liu S."/>
            <person name="Hsing Y."/>
            <person name="Raghuvanshi S."/>
            <person name="Mohanty A."/>
            <person name="Bharti A.K."/>
            <person name="Gaur A."/>
            <person name="Gupta V."/>
            <person name="Kumar D."/>
            <person name="Ravi V."/>
            <person name="Vij S."/>
            <person name="Kapur A."/>
            <person name="Khurana P."/>
            <person name="Khurana P."/>
            <person name="Khurana J.P."/>
            <person name="Tyagi A.K."/>
            <person name="Gaikwad K."/>
            <person name="Singh A."/>
            <person name="Dalal V."/>
            <person name="Srivastava S."/>
            <person name="Dixit A."/>
            <person name="Pal A.K."/>
            <person name="Ghazi I.A."/>
            <person name="Yadav M."/>
            <person name="Pandit A."/>
            <person name="Bhargava A."/>
            <person name="Sureshbabu K."/>
            <person name="Batra K."/>
            <person name="Sharma T.R."/>
            <person name="Mohapatra T."/>
            <person name="Singh N.K."/>
            <person name="Messing J."/>
            <person name="Nelson A.B."/>
            <person name="Fuks G."/>
            <person name="Kavchok S."/>
            <person name="Keizer G."/>
            <person name="Linton E."/>
            <person name="Llaca V."/>
            <person name="Song R."/>
            <person name="Tanyolac B."/>
            <person name="Young S."/>
            <person name="Ho-Il K."/>
            <person name="Hahn J.H."/>
            <person name="Sangsakoo G."/>
            <person name="Vanavichit A."/>
            <person name="de Mattos Luiz.A.T."/>
            <person name="Zimmer P.D."/>
            <person name="Malone G."/>
            <person name="Dellagostin O."/>
            <person name="de Oliveira A.C."/>
            <person name="Bevan M."/>
            <person name="Bancroft I."/>
            <person name="Minx P."/>
            <person name="Cordum H."/>
            <person name="Wilson R."/>
            <person name="Cheng Z."/>
            <person name="Jin W."/>
            <person name="Jiang J."/>
            <person name="Leong S.A."/>
            <person name="Iwama H."/>
            <person name="Gojobori T."/>
            <person name="Itoh T."/>
            <person name="Niimura Y."/>
            <person name="Fujii Y."/>
            <person name="Habara T."/>
            <person name="Sakai H."/>
            <person name="Sato Y."/>
            <person name="Wilson G."/>
            <person name="Kumar K."/>
            <person name="McCouch S."/>
            <person name="Juretic N."/>
            <person name="Hoen D."/>
            <person name="Wright S."/>
            <person name="Bruskiewich R."/>
            <person name="Bureau T."/>
            <person name="Miyao A."/>
            <person name="Hirochika H."/>
            <person name="Nishikawa T."/>
            <person name="Kadowaki K."/>
            <person name="Sugiura M."/>
            <person name="Burr B."/>
            <person name="Sasaki T."/>
        </authorList>
    </citation>
    <scope>NUCLEOTIDE SEQUENCE [LARGE SCALE GENOMIC DNA]</scope>
    <source>
        <strain evidence="4">cv. Nipponbare</strain>
    </source>
</reference>
<reference evidence="3" key="2">
    <citation type="submission" date="2004-10" db="EMBL/GenBank/DDBJ databases">
        <title>Oryza sativa PAC P0426G01 genomic sequence.</title>
        <authorList>
            <person name="Chow T.-Y."/>
            <person name="Hsing Y.-I.C."/>
            <person name="Chen C.-S."/>
            <person name="Chen H.-H."/>
            <person name="Liu S.-M."/>
            <person name="Chao Y.-T."/>
            <person name="Chang S.-J."/>
            <person name="Chen H.-C."/>
            <person name="Chen S.-K."/>
            <person name="Chen T.-R."/>
            <person name="Chen Y.-L."/>
            <person name="Cheng C.-H."/>
            <person name="Chung C.-I."/>
            <person name="Han S.-Y."/>
            <person name="Hsiao S.-H."/>
            <person name="Hsiung J.-N."/>
            <person name="Hsu C.-H."/>
            <person name="Huang J.-J."/>
            <person name="Kau P.-I."/>
            <person name="Lee M.-C."/>
            <person name="Leu H.-L."/>
            <person name="Li Y.-F."/>
            <person name="Lin S.-J."/>
            <person name="Lin Y.-C."/>
            <person name="Wu S.-W."/>
            <person name="Yu C.-Y."/>
            <person name="Yu S.-W."/>
            <person name="Wu H.-P."/>
            <person name="Shaw J.-F."/>
        </authorList>
    </citation>
    <scope>NUCLEOTIDE SEQUENCE</scope>
</reference>